<name>A0ABS3JS60_9BACT</name>
<dbReference type="Proteomes" id="UP000664628">
    <property type="component" value="Unassembled WGS sequence"/>
</dbReference>
<evidence type="ECO:0000313" key="2">
    <source>
        <dbReference type="Proteomes" id="UP000664628"/>
    </source>
</evidence>
<gene>
    <name evidence="1" type="ORF">J2I46_30010</name>
</gene>
<sequence>MNRNDAANQYVLLKDLERYGWPMDFNQPKTAFATRSVKAWTTVQYSNENAPELDGQLRPYLKAAYKKGLINRELWEAYVSYQPRRF</sequence>
<accession>A0ABS3JS60</accession>
<dbReference type="RefSeq" id="WP_207332800.1">
    <property type="nucleotide sequence ID" value="NZ_JAFMYW010000014.1"/>
</dbReference>
<dbReference type="EMBL" id="JAFMYW010000014">
    <property type="protein sequence ID" value="MBO0952849.1"/>
    <property type="molecule type" value="Genomic_DNA"/>
</dbReference>
<proteinExistence type="predicted"/>
<reference evidence="1 2" key="1">
    <citation type="submission" date="2021-03" db="EMBL/GenBank/DDBJ databases">
        <title>Fibrella sp. HMF5405 genome sequencing and assembly.</title>
        <authorList>
            <person name="Kang H."/>
            <person name="Kim H."/>
            <person name="Bae S."/>
            <person name="Joh K."/>
        </authorList>
    </citation>
    <scope>NUCLEOTIDE SEQUENCE [LARGE SCALE GENOMIC DNA]</scope>
    <source>
        <strain evidence="1 2">HMF5405</strain>
    </source>
</reference>
<keyword evidence="2" id="KW-1185">Reference proteome</keyword>
<protein>
    <submittedName>
        <fullName evidence="1">Uncharacterized protein</fullName>
    </submittedName>
</protein>
<organism evidence="1 2">
    <name type="scientific">Fibrella forsythiae</name>
    <dbReference type="NCBI Taxonomy" id="2817061"/>
    <lineage>
        <taxon>Bacteria</taxon>
        <taxon>Pseudomonadati</taxon>
        <taxon>Bacteroidota</taxon>
        <taxon>Cytophagia</taxon>
        <taxon>Cytophagales</taxon>
        <taxon>Spirosomataceae</taxon>
        <taxon>Fibrella</taxon>
    </lineage>
</organism>
<comment type="caution">
    <text evidence="1">The sequence shown here is derived from an EMBL/GenBank/DDBJ whole genome shotgun (WGS) entry which is preliminary data.</text>
</comment>
<evidence type="ECO:0000313" key="1">
    <source>
        <dbReference type="EMBL" id="MBO0952849.1"/>
    </source>
</evidence>